<feature type="transmembrane region" description="Helical" evidence="10">
    <location>
        <begin position="83"/>
        <end position="102"/>
    </location>
</feature>
<reference evidence="11" key="1">
    <citation type="journal article" date="2020" name="mSystems">
        <title>Genome- and Community-Level Interaction Insights into Carbon Utilization and Element Cycling Functions of Hydrothermarchaeota in Hydrothermal Sediment.</title>
        <authorList>
            <person name="Zhou Z."/>
            <person name="Liu Y."/>
            <person name="Xu W."/>
            <person name="Pan J."/>
            <person name="Luo Z.H."/>
            <person name="Li M."/>
        </authorList>
    </citation>
    <scope>NUCLEOTIDE SEQUENCE [LARGE SCALE GENOMIC DNA]</scope>
    <source>
        <strain evidence="11">HyVt-533</strain>
    </source>
</reference>
<dbReference type="Pfam" id="PF02660">
    <property type="entry name" value="G3P_acyltransf"/>
    <property type="match status" value="1"/>
</dbReference>
<keyword evidence="4 10" id="KW-0812">Transmembrane</keyword>
<evidence type="ECO:0000256" key="3">
    <source>
        <dbReference type="ARBA" id="ARBA00022679"/>
    </source>
</evidence>
<dbReference type="HAMAP" id="MF_01043">
    <property type="entry name" value="PlsY"/>
    <property type="match status" value="1"/>
</dbReference>
<protein>
    <recommendedName>
        <fullName evidence="10">Glycerol-3-phosphate acyltransferase</fullName>
    </recommendedName>
    <alternativeName>
        <fullName evidence="10">Acyl-PO4 G3P acyltransferase</fullName>
    </alternativeName>
    <alternativeName>
        <fullName evidence="10">Acyl-phosphate--glycerol-3-phosphate acyltransferase</fullName>
    </alternativeName>
    <alternativeName>
        <fullName evidence="10">G3P acyltransferase</fullName>
        <shortName evidence="10">GPAT</shortName>
        <ecNumber evidence="10">2.3.1.275</ecNumber>
    </alternativeName>
    <alternativeName>
        <fullName evidence="10">Lysophosphatidic acid synthase</fullName>
        <shortName evidence="10">LPA synthase</shortName>
    </alternativeName>
</protein>
<comment type="function">
    <text evidence="10">Catalyzes the transfer of an acyl group from acyl-phosphate (acyl-PO(4)) to glycerol-3-phosphate (G3P) to form lysophosphatidic acid (LPA). This enzyme utilizes acyl-phosphate as fatty acyl donor, but not acyl-CoA or acyl-ACP.</text>
</comment>
<organism evidence="11">
    <name type="scientific">Thermodesulfatator atlanticus</name>
    <dbReference type="NCBI Taxonomy" id="501497"/>
    <lineage>
        <taxon>Bacteria</taxon>
        <taxon>Pseudomonadati</taxon>
        <taxon>Thermodesulfobacteriota</taxon>
        <taxon>Thermodesulfobacteria</taxon>
        <taxon>Thermodesulfobacteriales</taxon>
        <taxon>Thermodesulfatatoraceae</taxon>
        <taxon>Thermodesulfatator</taxon>
    </lineage>
</organism>
<comment type="pathway">
    <text evidence="10">Lipid metabolism; phospholipid metabolism.</text>
</comment>
<name>A0A7V5NZM0_9BACT</name>
<keyword evidence="1 10" id="KW-1003">Cell membrane</keyword>
<dbReference type="NCBIfam" id="TIGR00023">
    <property type="entry name" value="glycerol-3-phosphate 1-O-acyltransferase PlsY"/>
    <property type="match status" value="1"/>
</dbReference>
<feature type="transmembrane region" description="Helical" evidence="10">
    <location>
        <begin position="114"/>
        <end position="135"/>
    </location>
</feature>
<keyword evidence="11" id="KW-0012">Acyltransferase</keyword>
<keyword evidence="7 10" id="KW-0472">Membrane</keyword>
<dbReference type="GO" id="GO:0008654">
    <property type="term" value="P:phospholipid biosynthetic process"/>
    <property type="evidence" value="ECO:0007669"/>
    <property type="project" value="UniProtKB-UniRule"/>
</dbReference>
<dbReference type="PANTHER" id="PTHR30309">
    <property type="entry name" value="INNER MEMBRANE PROTEIN YGIH"/>
    <property type="match status" value="1"/>
</dbReference>
<evidence type="ECO:0000256" key="5">
    <source>
        <dbReference type="ARBA" id="ARBA00022989"/>
    </source>
</evidence>
<feature type="transmembrane region" description="Helical" evidence="10">
    <location>
        <begin position="155"/>
        <end position="179"/>
    </location>
</feature>
<comment type="subunit">
    <text evidence="10">Probably interacts with PlsX.</text>
</comment>
<dbReference type="Proteomes" id="UP000886101">
    <property type="component" value="Unassembled WGS sequence"/>
</dbReference>
<dbReference type="GO" id="GO:0005886">
    <property type="term" value="C:plasma membrane"/>
    <property type="evidence" value="ECO:0007669"/>
    <property type="project" value="UniProtKB-SubCell"/>
</dbReference>
<comment type="caution">
    <text evidence="11">The sequence shown here is derived from an EMBL/GenBank/DDBJ whole genome shotgun (WGS) entry which is preliminary data.</text>
</comment>
<evidence type="ECO:0000256" key="7">
    <source>
        <dbReference type="ARBA" id="ARBA00023136"/>
    </source>
</evidence>
<keyword evidence="3 10" id="KW-0808">Transferase</keyword>
<dbReference type="AlphaFoldDB" id="A0A7V5NZM0"/>
<dbReference type="EMBL" id="DROK01000114">
    <property type="protein sequence ID" value="HHI96968.1"/>
    <property type="molecule type" value="Genomic_DNA"/>
</dbReference>
<evidence type="ECO:0000256" key="2">
    <source>
        <dbReference type="ARBA" id="ARBA00022516"/>
    </source>
</evidence>
<keyword evidence="9 10" id="KW-1208">Phospholipid metabolism</keyword>
<keyword evidence="8 10" id="KW-0594">Phospholipid biosynthesis</keyword>
<dbReference type="SMART" id="SM01207">
    <property type="entry name" value="G3P_acyltransf"/>
    <property type="match status" value="1"/>
</dbReference>
<proteinExistence type="inferred from homology"/>
<dbReference type="UniPathway" id="UPA00085"/>
<evidence type="ECO:0000256" key="1">
    <source>
        <dbReference type="ARBA" id="ARBA00022475"/>
    </source>
</evidence>
<evidence type="ECO:0000313" key="11">
    <source>
        <dbReference type="EMBL" id="HHI96968.1"/>
    </source>
</evidence>
<keyword evidence="6 10" id="KW-0443">Lipid metabolism</keyword>
<keyword evidence="5 10" id="KW-1133">Transmembrane helix</keyword>
<comment type="caution">
    <text evidence="10">Lacks conserved residue(s) required for the propagation of feature annotation.</text>
</comment>
<dbReference type="EC" id="2.3.1.275" evidence="10"/>
<comment type="similarity">
    <text evidence="10">Belongs to the PlsY family.</text>
</comment>
<evidence type="ECO:0000256" key="6">
    <source>
        <dbReference type="ARBA" id="ARBA00023098"/>
    </source>
</evidence>
<comment type="subcellular location">
    <subcellularLocation>
        <location evidence="10">Cell membrane</location>
        <topology evidence="10">Multi-pass membrane protein</topology>
    </subcellularLocation>
</comment>
<evidence type="ECO:0000256" key="4">
    <source>
        <dbReference type="ARBA" id="ARBA00022692"/>
    </source>
</evidence>
<dbReference type="GO" id="GO:0043772">
    <property type="term" value="F:acyl-phosphate glycerol-3-phosphate acyltransferase activity"/>
    <property type="evidence" value="ECO:0007669"/>
    <property type="project" value="UniProtKB-UniRule"/>
</dbReference>
<dbReference type="PANTHER" id="PTHR30309:SF0">
    <property type="entry name" value="GLYCEROL-3-PHOSPHATE ACYLTRANSFERASE-RELATED"/>
    <property type="match status" value="1"/>
</dbReference>
<comment type="catalytic activity">
    <reaction evidence="10">
        <text>an acyl phosphate + sn-glycerol 3-phosphate = a 1-acyl-sn-glycero-3-phosphate + phosphate</text>
        <dbReference type="Rhea" id="RHEA:34075"/>
        <dbReference type="ChEBI" id="CHEBI:43474"/>
        <dbReference type="ChEBI" id="CHEBI:57597"/>
        <dbReference type="ChEBI" id="CHEBI:57970"/>
        <dbReference type="ChEBI" id="CHEBI:59918"/>
        <dbReference type="EC" id="2.3.1.275"/>
    </reaction>
</comment>
<evidence type="ECO:0000256" key="8">
    <source>
        <dbReference type="ARBA" id="ARBA00023209"/>
    </source>
</evidence>
<evidence type="ECO:0000256" key="9">
    <source>
        <dbReference type="ARBA" id="ARBA00023264"/>
    </source>
</evidence>
<dbReference type="InterPro" id="IPR003811">
    <property type="entry name" value="G3P_acylTferase_PlsY"/>
</dbReference>
<keyword evidence="2 10" id="KW-0444">Lipid biosynthesis</keyword>
<accession>A0A7V5NZM0</accession>
<sequence length="199" mass="21475">MEKAYLLFLLAYLLGSVPTALLVAKPFGLDPRQHGSRNLGATNVARLLGKKWGLVTLLGDMSKGILPMLAALSLFKDHPQKDLLVAGAGFCAFLGHLFPVYLKFRGGKGVATATGVFLVLCPKALGLALVAFVLAVKISGFVSVGSLLASALMPFLIRLFCPTPVYEATALVMALLIWLKHKDNIKRLLRGEEKSWKKT</sequence>
<evidence type="ECO:0000256" key="10">
    <source>
        <dbReference type="HAMAP-Rule" id="MF_01043"/>
    </source>
</evidence>
<gene>
    <name evidence="10 11" type="primary">plsY</name>
    <name evidence="11" type="ORF">ENJ96_03875</name>
</gene>